<dbReference type="PANTHER" id="PTHR33223:SF8">
    <property type="entry name" value="OS04G0172440 PROTEIN"/>
    <property type="match status" value="1"/>
</dbReference>
<evidence type="ECO:0000256" key="1">
    <source>
        <dbReference type="SAM" id="MobiDB-lite"/>
    </source>
</evidence>
<reference evidence="3" key="1">
    <citation type="journal article" date="2025" name="Foods">
        <title>Unveiling the Microbial Signatures of Arabica Coffee Cherries: Insights into Ripeness Specific Diversity, Functional Traits, and Implications for Quality and Safety.</title>
        <authorList>
            <consortium name="RefSeq"/>
            <person name="Tenea G.N."/>
            <person name="Cifuentes V."/>
            <person name="Reyes P."/>
            <person name="Cevallos-Vallejos M."/>
        </authorList>
    </citation>
    <scope>NUCLEOTIDE SEQUENCE [LARGE SCALE GENOMIC DNA]</scope>
</reference>
<evidence type="ECO:0000259" key="2">
    <source>
        <dbReference type="Pfam" id="PF03732"/>
    </source>
</evidence>
<dbReference type="Proteomes" id="UP001652660">
    <property type="component" value="Chromosome 1e"/>
</dbReference>
<dbReference type="Pfam" id="PF03732">
    <property type="entry name" value="Retrotrans_gag"/>
    <property type="match status" value="1"/>
</dbReference>
<dbReference type="PANTHER" id="PTHR33223">
    <property type="entry name" value="CCHC-TYPE DOMAIN-CONTAINING PROTEIN"/>
    <property type="match status" value="1"/>
</dbReference>
<organism evidence="3 4">
    <name type="scientific">Coffea arabica</name>
    <name type="common">Arabian coffee</name>
    <dbReference type="NCBI Taxonomy" id="13443"/>
    <lineage>
        <taxon>Eukaryota</taxon>
        <taxon>Viridiplantae</taxon>
        <taxon>Streptophyta</taxon>
        <taxon>Embryophyta</taxon>
        <taxon>Tracheophyta</taxon>
        <taxon>Spermatophyta</taxon>
        <taxon>Magnoliopsida</taxon>
        <taxon>eudicotyledons</taxon>
        <taxon>Gunneridae</taxon>
        <taxon>Pentapetalae</taxon>
        <taxon>asterids</taxon>
        <taxon>lamiids</taxon>
        <taxon>Gentianales</taxon>
        <taxon>Rubiaceae</taxon>
        <taxon>Ixoroideae</taxon>
        <taxon>Gardenieae complex</taxon>
        <taxon>Bertiereae - Coffeeae clade</taxon>
        <taxon>Coffeeae</taxon>
        <taxon>Coffea</taxon>
    </lineage>
</organism>
<sequence>MPPDSQPFYQTTVEPVVSEHTVQTKPEMGESSAPVDMKLLKRLDRFDEFIRKSQVLSKQGVLDYDDLCLFSNVQLPVGFKTPKFNKYDGTDNPKTHLRLFVNKLGRPGDDENLPLRLFPESLEGDALDWYSTLKSEEIKTWLDLSNAFIRQYAYNCDLAPTRTTLEGTKRKPSEDHKTYAKRWRKIASQLDALQGQGNSGKNPQLKKKEGEAVSIWDQNLIPRPRPRQYPTYSNPYRYYSNPHPVDHTNITHPRPRPNYTNSPITHFQISQPNFQQVRPRPPYNQQFSPPNRLVYNYSQPPKANNPGRNRTFTNLDRPLDQLYDQLKVAGKIGIIPPPTYPYGIPVGYNPQAVCAYHSGAPGYLTAECKALKYKIQDMIEVGEIVIRRKEAQAPNVNKNPLPEYDNTIGVITDGIKEPVRNSSSEVEVFGNDAEFSDIPEGSISN</sequence>
<evidence type="ECO:0000313" key="4">
    <source>
        <dbReference type="RefSeq" id="XP_071924475.1"/>
    </source>
</evidence>
<protein>
    <recommendedName>
        <fullName evidence="2">Retrotransposon gag domain-containing protein</fullName>
    </recommendedName>
</protein>
<gene>
    <name evidence="4" type="primary">LOC140015643</name>
</gene>
<name>A0ABM4VY75_COFAR</name>
<dbReference type="RefSeq" id="XP_071924475.1">
    <property type="nucleotide sequence ID" value="XM_072068374.1"/>
</dbReference>
<dbReference type="GeneID" id="140015643"/>
<feature type="region of interest" description="Disordered" evidence="1">
    <location>
        <begin position="191"/>
        <end position="211"/>
    </location>
</feature>
<keyword evidence="3" id="KW-1185">Reference proteome</keyword>
<dbReference type="InterPro" id="IPR005162">
    <property type="entry name" value="Retrotrans_gag_dom"/>
</dbReference>
<feature type="domain" description="Retrotransposon gag" evidence="2">
    <location>
        <begin position="116"/>
        <end position="192"/>
    </location>
</feature>
<reference evidence="4" key="2">
    <citation type="submission" date="2025-08" db="UniProtKB">
        <authorList>
            <consortium name="RefSeq"/>
        </authorList>
    </citation>
    <scope>IDENTIFICATION</scope>
    <source>
        <tissue evidence="4">Leaves</tissue>
    </source>
</reference>
<accession>A0ABM4VY75</accession>
<proteinExistence type="predicted"/>
<evidence type="ECO:0000313" key="3">
    <source>
        <dbReference type="Proteomes" id="UP001652660"/>
    </source>
</evidence>